<dbReference type="Gene3D" id="3.20.20.450">
    <property type="entry name" value="EAL domain"/>
    <property type="match status" value="1"/>
</dbReference>
<dbReference type="FunFam" id="3.20.20.450:FF:000001">
    <property type="entry name" value="Cyclic di-GMP phosphodiesterase yahA"/>
    <property type="match status" value="1"/>
</dbReference>
<dbReference type="PANTHER" id="PTHR44757:SF2">
    <property type="entry name" value="BIOFILM ARCHITECTURE MAINTENANCE PROTEIN MBAA"/>
    <property type="match status" value="1"/>
</dbReference>
<dbReference type="CDD" id="cd01949">
    <property type="entry name" value="GGDEF"/>
    <property type="match status" value="1"/>
</dbReference>
<dbReference type="Proteomes" id="UP000296201">
    <property type="component" value="Chromosome"/>
</dbReference>
<dbReference type="Gene3D" id="3.30.450.20">
    <property type="entry name" value="PAS domain"/>
    <property type="match status" value="1"/>
</dbReference>
<dbReference type="EMBL" id="CP032096">
    <property type="protein sequence ID" value="QBZ82133.1"/>
    <property type="molecule type" value="Genomic_DNA"/>
</dbReference>
<dbReference type="NCBIfam" id="TIGR00254">
    <property type="entry name" value="GGDEF"/>
    <property type="match status" value="1"/>
</dbReference>
<protein>
    <recommendedName>
        <fullName evidence="1">cyclic-guanylate-specific phosphodiesterase</fullName>
        <ecNumber evidence="1">3.1.4.52</ecNumber>
    </recommendedName>
</protein>
<feature type="domain" description="GGDEF" evidence="6">
    <location>
        <begin position="300"/>
        <end position="433"/>
    </location>
</feature>
<accession>A0A4P7NWQ1</accession>
<feature type="domain" description="Response regulatory" evidence="4">
    <location>
        <begin position="15"/>
        <end position="131"/>
    </location>
</feature>
<dbReference type="PROSITE" id="PS50883">
    <property type="entry name" value="EAL"/>
    <property type="match status" value="1"/>
</dbReference>
<evidence type="ECO:0000259" key="5">
    <source>
        <dbReference type="PROSITE" id="PS50883"/>
    </source>
</evidence>
<dbReference type="Pfam" id="PF00072">
    <property type="entry name" value="Response_reg"/>
    <property type="match status" value="1"/>
</dbReference>
<name>A0A4P7NWQ1_9GAMM</name>
<dbReference type="InterPro" id="IPR035919">
    <property type="entry name" value="EAL_sf"/>
</dbReference>
<evidence type="ECO:0000313" key="7">
    <source>
        <dbReference type="EMBL" id="QBZ82133.1"/>
    </source>
</evidence>
<dbReference type="Pfam" id="PF00990">
    <property type="entry name" value="GGDEF"/>
    <property type="match status" value="1"/>
</dbReference>
<dbReference type="PROSITE" id="PS50110">
    <property type="entry name" value="RESPONSE_REGULATORY"/>
    <property type="match status" value="1"/>
</dbReference>
<dbReference type="InterPro" id="IPR001633">
    <property type="entry name" value="EAL_dom"/>
</dbReference>
<dbReference type="SUPFAM" id="SSF141868">
    <property type="entry name" value="EAL domain-like"/>
    <property type="match status" value="1"/>
</dbReference>
<dbReference type="InterPro" id="IPR001789">
    <property type="entry name" value="Sig_transdc_resp-reg_receiver"/>
</dbReference>
<feature type="modified residue" description="4-aspartylphosphate" evidence="3">
    <location>
        <position position="64"/>
    </location>
</feature>
<dbReference type="SMART" id="SM00267">
    <property type="entry name" value="GGDEF"/>
    <property type="match status" value="1"/>
</dbReference>
<dbReference type="EC" id="3.1.4.52" evidence="1"/>
<dbReference type="SUPFAM" id="SSF55785">
    <property type="entry name" value="PYP-like sensor domain (PAS domain)"/>
    <property type="match status" value="1"/>
</dbReference>
<evidence type="ECO:0000256" key="2">
    <source>
        <dbReference type="ARBA" id="ARBA00022636"/>
    </source>
</evidence>
<evidence type="ECO:0000256" key="3">
    <source>
        <dbReference type="PROSITE-ProRule" id="PRU00169"/>
    </source>
</evidence>
<reference evidence="7 8" key="1">
    <citation type="submission" date="2018-08" db="EMBL/GenBank/DDBJ databases">
        <title>Horizontal acquisition of hydrogen conversion ability and other habitat adaptations in Hydrogenovibrio crunogenus strains.</title>
        <authorList>
            <person name="Gonnella G."/>
            <person name="Adam N."/>
            <person name="Perner M."/>
        </authorList>
    </citation>
    <scope>NUCLEOTIDE SEQUENCE [LARGE SCALE GENOMIC DNA]</scope>
    <source>
        <strain evidence="7 8">SP-41</strain>
    </source>
</reference>
<dbReference type="OrthoDB" id="9813913at2"/>
<keyword evidence="3" id="KW-0597">Phosphoprotein</keyword>
<dbReference type="CDD" id="cd17546">
    <property type="entry name" value="REC_hyHK_CKI1_RcsC-like"/>
    <property type="match status" value="1"/>
</dbReference>
<dbReference type="CDD" id="cd01948">
    <property type="entry name" value="EAL"/>
    <property type="match status" value="1"/>
</dbReference>
<dbReference type="SUPFAM" id="SSF55073">
    <property type="entry name" value="Nucleotide cyclase"/>
    <property type="match status" value="1"/>
</dbReference>
<dbReference type="InterPro" id="IPR043128">
    <property type="entry name" value="Rev_trsase/Diguanyl_cyclase"/>
</dbReference>
<evidence type="ECO:0000259" key="6">
    <source>
        <dbReference type="PROSITE" id="PS50887"/>
    </source>
</evidence>
<dbReference type="GO" id="GO:0071111">
    <property type="term" value="F:cyclic-guanylate-specific phosphodiesterase activity"/>
    <property type="evidence" value="ECO:0007669"/>
    <property type="project" value="UniProtKB-EC"/>
</dbReference>
<dbReference type="Pfam" id="PF00563">
    <property type="entry name" value="EAL"/>
    <property type="match status" value="1"/>
</dbReference>
<dbReference type="InterPro" id="IPR011006">
    <property type="entry name" value="CheY-like_superfamily"/>
</dbReference>
<gene>
    <name evidence="7" type="ORF">GHNINEIG_00157</name>
</gene>
<keyword evidence="2" id="KW-0973">c-di-GMP</keyword>
<feature type="domain" description="EAL" evidence="5">
    <location>
        <begin position="442"/>
        <end position="695"/>
    </location>
</feature>
<dbReference type="Gene3D" id="3.40.50.2300">
    <property type="match status" value="1"/>
</dbReference>
<sequence length="697" mass="77948">MPLSETSSKQIDPSLILVVEDDDTTRLTLNKVLTKSGFKVIDAKNGQEGFSKFINESPCLILMDVMMPIMDGYAATEAIRNYEKSRAVPILMLTSQDDMGSIDHAFTSGATDFITKPINWSLLSQRVKYAINSSLIEDQLRASQSQLMYAQKLAKLGYWEWDAKADQVTGTSSAFELFGIPNQADVTLEQFFSNIIPKDLPLIQQAIADASQGYNDIQVSFRVLHHDSSLSHVDCLGEVSFDEHGDISKITGSAQDISRLHKAETLIDYQSSHDKLTDLANRSFFNKNLMNFIKETNPDKYSATVILDIDRFKKINDNLGQENGDALLRTVAQRLKKVTREDDFVARLGSDEFAILIKNAEDAQELNLSLSRIFHDISKAYNVKDQELFITFSIGISIINQDGDQASELIAHANIARSQAKLNGGNQFLFYQAEMNAESKEQLMLENDLRKALDRNEIEVYYQPQIDGHSLKPYGAEALVRWKHPTEGTISPGVFIPMAESNGMIVNIGRFVLENAIKEAENWHANGFDEMRIAVNLSGRQFSSSNLIKEVQEVLQNTTLPAKYLDLEITESLAMSNADHNISILKGLKAMGVSLSIDDFGTGYSSLAYLHSFPIDAIKIDRSFIDNLESQEGQAIVRTILAMADSLSLKVVAEGIEEEFHVSFLQNKNCDIFQGFMFGKPMPADEFQQYLKSQKTP</sequence>
<dbReference type="SMART" id="SM00052">
    <property type="entry name" value="EAL"/>
    <property type="match status" value="1"/>
</dbReference>
<dbReference type="SMART" id="SM00448">
    <property type="entry name" value="REC"/>
    <property type="match status" value="1"/>
</dbReference>
<dbReference type="InterPro" id="IPR029787">
    <property type="entry name" value="Nucleotide_cyclase"/>
</dbReference>
<dbReference type="PANTHER" id="PTHR44757">
    <property type="entry name" value="DIGUANYLATE CYCLASE DGCP"/>
    <property type="match status" value="1"/>
</dbReference>
<evidence type="ECO:0000259" key="4">
    <source>
        <dbReference type="PROSITE" id="PS50110"/>
    </source>
</evidence>
<keyword evidence="8" id="KW-1185">Reference proteome</keyword>
<dbReference type="InterPro" id="IPR035965">
    <property type="entry name" value="PAS-like_dom_sf"/>
</dbReference>
<evidence type="ECO:0000313" key="8">
    <source>
        <dbReference type="Proteomes" id="UP000296201"/>
    </source>
</evidence>
<dbReference type="RefSeq" id="WP_135794889.1">
    <property type="nucleotide sequence ID" value="NZ_CP032096.1"/>
</dbReference>
<dbReference type="InterPro" id="IPR000160">
    <property type="entry name" value="GGDEF_dom"/>
</dbReference>
<evidence type="ECO:0000256" key="1">
    <source>
        <dbReference type="ARBA" id="ARBA00012282"/>
    </source>
</evidence>
<proteinExistence type="predicted"/>
<dbReference type="Gene3D" id="3.30.70.270">
    <property type="match status" value="1"/>
</dbReference>
<dbReference type="GO" id="GO:0000160">
    <property type="term" value="P:phosphorelay signal transduction system"/>
    <property type="evidence" value="ECO:0007669"/>
    <property type="project" value="InterPro"/>
</dbReference>
<dbReference type="AlphaFoldDB" id="A0A4P7NWQ1"/>
<dbReference type="PROSITE" id="PS50887">
    <property type="entry name" value="GGDEF"/>
    <property type="match status" value="1"/>
</dbReference>
<dbReference type="SUPFAM" id="SSF52172">
    <property type="entry name" value="CheY-like"/>
    <property type="match status" value="1"/>
</dbReference>
<organism evidence="7 8">
    <name type="scientific">Hydrogenovibrio crunogenus</name>
    <dbReference type="NCBI Taxonomy" id="39765"/>
    <lineage>
        <taxon>Bacteria</taxon>
        <taxon>Pseudomonadati</taxon>
        <taxon>Pseudomonadota</taxon>
        <taxon>Gammaproteobacteria</taxon>
        <taxon>Thiotrichales</taxon>
        <taxon>Piscirickettsiaceae</taxon>
        <taxon>Hydrogenovibrio</taxon>
    </lineage>
</organism>
<dbReference type="InterPro" id="IPR052155">
    <property type="entry name" value="Biofilm_reg_signaling"/>
</dbReference>